<dbReference type="PANTHER" id="PTHR42996">
    <property type="entry name" value="PHOSPHATE-BINDING PROTEIN PSTS"/>
    <property type="match status" value="1"/>
</dbReference>
<evidence type="ECO:0000256" key="3">
    <source>
        <dbReference type="ARBA" id="ARBA00022592"/>
    </source>
</evidence>
<organism evidence="5">
    <name type="scientific">freshwater metagenome</name>
    <dbReference type="NCBI Taxonomy" id="449393"/>
    <lineage>
        <taxon>unclassified sequences</taxon>
        <taxon>metagenomes</taxon>
        <taxon>ecological metagenomes</taxon>
    </lineage>
</organism>
<dbReference type="GO" id="GO:0035435">
    <property type="term" value="P:phosphate ion transmembrane transport"/>
    <property type="evidence" value="ECO:0007669"/>
    <property type="project" value="InterPro"/>
</dbReference>
<evidence type="ECO:0000256" key="2">
    <source>
        <dbReference type="ARBA" id="ARBA00022448"/>
    </source>
</evidence>
<dbReference type="EMBL" id="CAEZSC010000082">
    <property type="protein sequence ID" value="CAB4541789.1"/>
    <property type="molecule type" value="Genomic_DNA"/>
</dbReference>
<dbReference type="GO" id="GO:0043190">
    <property type="term" value="C:ATP-binding cassette (ABC) transporter complex"/>
    <property type="evidence" value="ECO:0007669"/>
    <property type="project" value="InterPro"/>
</dbReference>
<evidence type="ECO:0000259" key="4">
    <source>
        <dbReference type="Pfam" id="PF12849"/>
    </source>
</evidence>
<comment type="similarity">
    <text evidence="1">Belongs to the PstS family.</text>
</comment>
<feature type="domain" description="PBP" evidence="4">
    <location>
        <begin position="22"/>
        <end position="352"/>
    </location>
</feature>
<dbReference type="GO" id="GO:0042301">
    <property type="term" value="F:phosphate ion binding"/>
    <property type="evidence" value="ECO:0007669"/>
    <property type="project" value="InterPro"/>
</dbReference>
<dbReference type="InterPro" id="IPR050962">
    <property type="entry name" value="Phosphate-bind_PstS"/>
</dbReference>
<evidence type="ECO:0000256" key="1">
    <source>
        <dbReference type="ARBA" id="ARBA00008725"/>
    </source>
</evidence>
<evidence type="ECO:0000313" key="5">
    <source>
        <dbReference type="EMBL" id="CAB4541789.1"/>
    </source>
</evidence>
<sequence length="381" mass="39689">MKASRTVKIVLTAFAAALFATSSASAASVTISGDGSSFAMPLLNACKVAWQDANKDYTFGSYPGNGSGTGRGNSDKGIGDFNFTDAIHTTAKSTVLHIPVVAAPIAITYNLPGNKQLYLSQKTLSDIFAGNITKWNDPAITADNNGAATKVLYKEDAAGNPIKGADGKPIVLKTIPVKRYYTLPNQTIKIVVRSDGSGSTQNLVNMFIKQFPTTWTKPSSSTFSSVFPGSFNAPTNLGRITAVKGSSLLAATVKKTQFSISYVESSYATGAGLGLAAIQNAAGNFQSPDAAGTAAFLSSATATADGKLTFDYNTKDAGAYVLGIVSYALVDTAKTGDAAKATKSFLEYVLNPKCPTTQSALEYTTITGNLLKVNQALLAKL</sequence>
<dbReference type="InterPro" id="IPR005673">
    <property type="entry name" value="ABC_phos-bd_PstS"/>
</dbReference>
<dbReference type="SUPFAM" id="SSF53850">
    <property type="entry name" value="Periplasmic binding protein-like II"/>
    <property type="match status" value="1"/>
</dbReference>
<name>A0A6J6BU00_9ZZZZ</name>
<accession>A0A6J6BU00</accession>
<dbReference type="AlphaFoldDB" id="A0A6J6BU00"/>
<proteinExistence type="inferred from homology"/>
<dbReference type="PANTHER" id="PTHR42996:SF1">
    <property type="entry name" value="PHOSPHATE-BINDING PROTEIN PSTS"/>
    <property type="match status" value="1"/>
</dbReference>
<dbReference type="Pfam" id="PF12849">
    <property type="entry name" value="PBP_like_2"/>
    <property type="match status" value="1"/>
</dbReference>
<keyword evidence="2" id="KW-0813">Transport</keyword>
<keyword evidence="3" id="KW-0592">Phosphate transport</keyword>
<gene>
    <name evidence="5" type="ORF">UFOPK1380_01090</name>
</gene>
<reference evidence="5" key="1">
    <citation type="submission" date="2020-05" db="EMBL/GenBank/DDBJ databases">
        <authorList>
            <person name="Chiriac C."/>
            <person name="Salcher M."/>
            <person name="Ghai R."/>
            <person name="Kavagutti S V."/>
        </authorList>
    </citation>
    <scope>NUCLEOTIDE SEQUENCE</scope>
</reference>
<dbReference type="PIRSF" id="PIRSF002756">
    <property type="entry name" value="PstS"/>
    <property type="match status" value="1"/>
</dbReference>
<dbReference type="Gene3D" id="3.40.190.10">
    <property type="entry name" value="Periplasmic binding protein-like II"/>
    <property type="match status" value="4"/>
</dbReference>
<protein>
    <submittedName>
        <fullName evidence="5">Unannotated protein</fullName>
    </submittedName>
</protein>
<dbReference type="InterPro" id="IPR024370">
    <property type="entry name" value="PBP_domain"/>
</dbReference>